<dbReference type="Proteomes" id="UP001165283">
    <property type="component" value="Unassembled WGS sequence"/>
</dbReference>
<feature type="region of interest" description="Disordered" evidence="5">
    <location>
        <begin position="133"/>
        <end position="157"/>
    </location>
</feature>
<reference evidence="6" key="1">
    <citation type="submission" date="2021-04" db="EMBL/GenBank/DDBJ databases">
        <title>Pseudonocardia sp. nov., isolated from sandy soil of mangrove forest.</title>
        <authorList>
            <person name="Zan Z."/>
            <person name="Huang R."/>
            <person name="Liu W."/>
        </authorList>
    </citation>
    <scope>NUCLEOTIDE SEQUENCE</scope>
    <source>
        <strain evidence="6">S2-4</strain>
    </source>
</reference>
<keyword evidence="3" id="KW-0238">DNA-binding</keyword>
<proteinExistence type="inferred from homology"/>
<keyword evidence="2" id="KW-0805">Transcription regulation</keyword>
<feature type="region of interest" description="Disordered" evidence="5">
    <location>
        <begin position="1"/>
        <end position="27"/>
    </location>
</feature>
<dbReference type="EMBL" id="JAGSOV010000085">
    <property type="protein sequence ID" value="MCO1660551.1"/>
    <property type="molecule type" value="Genomic_DNA"/>
</dbReference>
<evidence type="ECO:0000256" key="2">
    <source>
        <dbReference type="ARBA" id="ARBA00023015"/>
    </source>
</evidence>
<dbReference type="SUPFAM" id="SSF46785">
    <property type="entry name" value="Winged helix' DNA-binding domain"/>
    <property type="match status" value="1"/>
</dbReference>
<protein>
    <submittedName>
        <fullName evidence="6">BlaI/MecI/CopY family transcriptional regulator</fullName>
    </submittedName>
</protein>
<evidence type="ECO:0000256" key="1">
    <source>
        <dbReference type="ARBA" id="ARBA00011046"/>
    </source>
</evidence>
<evidence type="ECO:0000256" key="5">
    <source>
        <dbReference type="SAM" id="MobiDB-lite"/>
    </source>
</evidence>
<evidence type="ECO:0000313" key="6">
    <source>
        <dbReference type="EMBL" id="MCO1660551.1"/>
    </source>
</evidence>
<gene>
    <name evidence="6" type="ORF">KDL28_36425</name>
</gene>
<evidence type="ECO:0000256" key="4">
    <source>
        <dbReference type="ARBA" id="ARBA00023163"/>
    </source>
</evidence>
<organism evidence="6 7">
    <name type="scientific">Pseudonocardia humida</name>
    <dbReference type="NCBI Taxonomy" id="2800819"/>
    <lineage>
        <taxon>Bacteria</taxon>
        <taxon>Bacillati</taxon>
        <taxon>Actinomycetota</taxon>
        <taxon>Actinomycetes</taxon>
        <taxon>Pseudonocardiales</taxon>
        <taxon>Pseudonocardiaceae</taxon>
        <taxon>Pseudonocardia</taxon>
    </lineage>
</organism>
<dbReference type="InterPro" id="IPR036388">
    <property type="entry name" value="WH-like_DNA-bd_sf"/>
</dbReference>
<keyword evidence="4" id="KW-0804">Transcription</keyword>
<dbReference type="InterPro" id="IPR036390">
    <property type="entry name" value="WH_DNA-bd_sf"/>
</dbReference>
<dbReference type="InterPro" id="IPR005650">
    <property type="entry name" value="BlaI_family"/>
</dbReference>
<name>A0ABT1AC72_9PSEU</name>
<dbReference type="Pfam" id="PF03965">
    <property type="entry name" value="Penicillinase_R"/>
    <property type="match status" value="1"/>
</dbReference>
<dbReference type="Gene3D" id="6.10.140.850">
    <property type="match status" value="1"/>
</dbReference>
<sequence length="157" mass="17197">MRPATTNADHRPWVGRPDGGRQVSRRRGELEQDVMSALWKRTEPVTARAVLRDIGDPDLAYSTVKTVLERLTRKQVVTRVYVERTWHYTAAGTRDDYVAEMMMAALERSGDRDSALVRFARAVSPTDADVLRAALDTSPDPGGAAGDREPTGGGASS</sequence>
<keyword evidence="7" id="KW-1185">Reference proteome</keyword>
<comment type="similarity">
    <text evidence="1">Belongs to the BlaI transcriptional regulatory family.</text>
</comment>
<accession>A0ABT1AC72</accession>
<evidence type="ECO:0000313" key="7">
    <source>
        <dbReference type="Proteomes" id="UP001165283"/>
    </source>
</evidence>
<dbReference type="Gene3D" id="1.10.10.10">
    <property type="entry name" value="Winged helix-like DNA-binding domain superfamily/Winged helix DNA-binding domain"/>
    <property type="match status" value="1"/>
</dbReference>
<comment type="caution">
    <text evidence="6">The sequence shown here is derived from an EMBL/GenBank/DDBJ whole genome shotgun (WGS) entry which is preliminary data.</text>
</comment>
<evidence type="ECO:0000256" key="3">
    <source>
        <dbReference type="ARBA" id="ARBA00023125"/>
    </source>
</evidence>